<dbReference type="Proteomes" id="UP001516472">
    <property type="component" value="Unassembled WGS sequence"/>
</dbReference>
<accession>A0ABR9PZG9</accession>
<dbReference type="InterPro" id="IPR016181">
    <property type="entry name" value="Acyl_CoA_acyltransferase"/>
</dbReference>
<dbReference type="EMBL" id="JAAIYO010000017">
    <property type="protein sequence ID" value="MBE4753341.1"/>
    <property type="molecule type" value="Genomic_DNA"/>
</dbReference>
<dbReference type="Pfam" id="PF13508">
    <property type="entry name" value="Acetyltransf_7"/>
    <property type="match status" value="1"/>
</dbReference>
<gene>
    <name evidence="4" type="ORF">G4177_34835</name>
</gene>
<keyword evidence="1" id="KW-0808">Transferase</keyword>
<evidence type="ECO:0000256" key="2">
    <source>
        <dbReference type="ARBA" id="ARBA00023315"/>
    </source>
</evidence>
<keyword evidence="5" id="KW-1185">Reference proteome</keyword>
<comment type="caution">
    <text evidence="4">The sequence shown here is derived from an EMBL/GenBank/DDBJ whole genome shotgun (WGS) entry which is preliminary data.</text>
</comment>
<feature type="domain" description="N-acetyltransferase" evidence="3">
    <location>
        <begin position="1"/>
        <end position="154"/>
    </location>
</feature>
<dbReference type="InterPro" id="IPR050680">
    <property type="entry name" value="YpeA/RimI_acetyltransf"/>
</dbReference>
<evidence type="ECO:0000256" key="1">
    <source>
        <dbReference type="ARBA" id="ARBA00022679"/>
    </source>
</evidence>
<dbReference type="Gene3D" id="3.40.630.30">
    <property type="match status" value="1"/>
</dbReference>
<protein>
    <submittedName>
        <fullName evidence="4">GNAT family N-acetyltransferase</fullName>
    </submittedName>
</protein>
<dbReference type="InterPro" id="IPR000182">
    <property type="entry name" value="GNAT_dom"/>
</dbReference>
<dbReference type="PROSITE" id="PS51186">
    <property type="entry name" value="GNAT"/>
    <property type="match status" value="1"/>
</dbReference>
<proteinExistence type="predicted"/>
<evidence type="ECO:0000313" key="4">
    <source>
        <dbReference type="EMBL" id="MBE4753341.1"/>
    </source>
</evidence>
<keyword evidence="2" id="KW-0012">Acyltransferase</keyword>
<name>A0ABR9PZG9_9BACT</name>
<dbReference type="PANTHER" id="PTHR43420">
    <property type="entry name" value="ACETYLTRANSFERASE"/>
    <property type="match status" value="1"/>
</dbReference>
<dbReference type="SUPFAM" id="SSF55729">
    <property type="entry name" value="Acyl-CoA N-acyltransferases (Nat)"/>
    <property type="match status" value="1"/>
</dbReference>
<evidence type="ECO:0000313" key="5">
    <source>
        <dbReference type="Proteomes" id="UP001516472"/>
    </source>
</evidence>
<dbReference type="CDD" id="cd04301">
    <property type="entry name" value="NAT_SF"/>
    <property type="match status" value="1"/>
</dbReference>
<reference evidence="4 5" key="1">
    <citation type="submission" date="2020-02" db="EMBL/GenBank/DDBJ databases">
        <authorList>
            <person name="Babadi Z.K."/>
            <person name="Risdian C."/>
            <person name="Ebrahimipour G.H."/>
            <person name="Wink J."/>
        </authorList>
    </citation>
    <scope>NUCLEOTIDE SEQUENCE [LARGE SCALE GENOMIC DNA]</scope>
    <source>
        <strain evidence="4 5">ZKHCc1 1396</strain>
    </source>
</reference>
<evidence type="ECO:0000259" key="3">
    <source>
        <dbReference type="PROSITE" id="PS51186"/>
    </source>
</evidence>
<organism evidence="4 5">
    <name type="scientific">Corallococcus soli</name>
    <dbReference type="NCBI Taxonomy" id="2710757"/>
    <lineage>
        <taxon>Bacteria</taxon>
        <taxon>Pseudomonadati</taxon>
        <taxon>Myxococcota</taxon>
        <taxon>Myxococcia</taxon>
        <taxon>Myxococcales</taxon>
        <taxon>Cystobacterineae</taxon>
        <taxon>Myxococcaceae</taxon>
        <taxon>Corallococcus</taxon>
    </lineage>
</organism>
<sequence length="163" mass="17965">MRPVTPGDDGFLFTLYASTRAQELAAWGWNPAQQEIFLRTQYQAQARHYAALYAPEGHALIEVDGAPVGRQWLVRTQAETLLVDMALLPSHRGQGLGTRLLCAIQEEAARARVPVRLNVTRDNPALRLYTRHGFLPVPGSDPASPYLELHWRAPEGDSGTGPG</sequence>